<gene>
    <name evidence="14" type="ORF">H4Q32_021656</name>
</gene>
<dbReference type="PROSITE" id="PS00237">
    <property type="entry name" value="G_PROTEIN_RECEP_F1_1"/>
    <property type="match status" value="1"/>
</dbReference>
<dbReference type="InterPro" id="IPR001817">
    <property type="entry name" value="Vasoprsn_rcpt"/>
</dbReference>
<sequence length="502" mass="57471">MADSLNCSSGNCSSAHREAFGLSEGHFALVKAAVLGCIFALATFSNFFLLHALWKRRKRRTRTQLFLLHLCLADLVVAFFQVLPQLSMEITHRFKGSDLVCRAVKYLQVVGMFASTYMIVAMTIDRYHAVCKPMVSFFRGSFRRYVAISAAWLVSLAFSAPQMFIFSLQEVEKNVFDCWATFIEPWGSRIYITWITLSVFVLPAVILMYCQIKICAGIYFNMKRKALQGSTGDGRSSSKGISSAMLKTVKMTFIIILVYTLCWSPFFVVQLWSAWSPSSAPTQALTTSMATAQSVFTMAVGILLIAELILAEEDYYEILGVPKDASDRQIKKAFHKLAMKYHPDKNKSPDAEAKFREIAEAYETLSDDNRRKEYDQTRSSPFSRQSPRGGGGDHFRQHFSFSFDDIFRDSNMFGHNPHLHNKRHFERHFQAHEEARSRHRRHFQNSFSGGMFDDMFEDMEKMFSFNGHQTQTQSKFHGSSRQQCRTVTQRRGNMVTTYTECS</sequence>
<dbReference type="PANTHER" id="PTHR24241:SF20">
    <property type="entry name" value="VASOPRESSIN V2 RECEPTOR"/>
    <property type="match status" value="1"/>
</dbReference>
<dbReference type="Pfam" id="PF00001">
    <property type="entry name" value="7tm_1"/>
    <property type="match status" value="1"/>
</dbReference>
<evidence type="ECO:0000256" key="5">
    <source>
        <dbReference type="ARBA" id="ARBA00023040"/>
    </source>
</evidence>
<feature type="transmembrane region" description="Helical" evidence="10">
    <location>
        <begin position="292"/>
        <end position="310"/>
    </location>
</feature>
<dbReference type="Gene3D" id="1.20.1070.10">
    <property type="entry name" value="Rhodopsin 7-helix transmembrane proteins"/>
    <property type="match status" value="1"/>
</dbReference>
<keyword evidence="5 10" id="KW-0297">G-protein coupled receptor</keyword>
<keyword evidence="15" id="KW-1185">Reference proteome</keyword>
<evidence type="ECO:0000256" key="4">
    <source>
        <dbReference type="ARBA" id="ARBA00022989"/>
    </source>
</evidence>
<feature type="domain" description="J" evidence="12">
    <location>
        <begin position="314"/>
        <end position="378"/>
    </location>
</feature>
<protein>
    <recommendedName>
        <fullName evidence="16">J domain-containing protein</fullName>
    </recommendedName>
</protein>
<keyword evidence="6 10" id="KW-0472">Membrane</keyword>
<evidence type="ECO:0008006" key="16">
    <source>
        <dbReference type="Google" id="ProtNLM"/>
    </source>
</evidence>
<keyword evidence="9 10" id="KW-0807">Transducer</keyword>
<dbReference type="PRINTS" id="PR00625">
    <property type="entry name" value="JDOMAIN"/>
</dbReference>
<feature type="compositionally biased region" description="Polar residues" evidence="11">
    <location>
        <begin position="377"/>
        <end position="386"/>
    </location>
</feature>
<accession>A0ABQ8MRE3</accession>
<keyword evidence="4 10" id="KW-1133">Transmembrane helix</keyword>
<feature type="transmembrane region" description="Helical" evidence="10">
    <location>
        <begin position="191"/>
        <end position="220"/>
    </location>
</feature>
<evidence type="ECO:0000256" key="1">
    <source>
        <dbReference type="ARBA" id="ARBA00004651"/>
    </source>
</evidence>
<dbReference type="PROSITE" id="PS50262">
    <property type="entry name" value="G_PROTEIN_RECEP_F1_2"/>
    <property type="match status" value="1"/>
</dbReference>
<dbReference type="SMART" id="SM00271">
    <property type="entry name" value="DnaJ"/>
    <property type="match status" value="1"/>
</dbReference>
<dbReference type="Gene3D" id="1.10.287.110">
    <property type="entry name" value="DnaJ domain"/>
    <property type="match status" value="1"/>
</dbReference>
<feature type="domain" description="G-protein coupled receptors family 1 profile" evidence="13">
    <location>
        <begin position="45"/>
        <end position="305"/>
    </location>
</feature>
<dbReference type="CDD" id="cd06257">
    <property type="entry name" value="DnaJ"/>
    <property type="match status" value="1"/>
</dbReference>
<evidence type="ECO:0000256" key="10">
    <source>
        <dbReference type="RuleBase" id="RU046427"/>
    </source>
</evidence>
<feature type="transmembrane region" description="Helical" evidence="10">
    <location>
        <begin position="251"/>
        <end position="272"/>
    </location>
</feature>
<feature type="transmembrane region" description="Helical" evidence="10">
    <location>
        <begin position="32"/>
        <end position="53"/>
    </location>
</feature>
<keyword evidence="8 10" id="KW-0325">Glycoprotein</keyword>
<dbReference type="PROSITE" id="PS50076">
    <property type="entry name" value="DNAJ_2"/>
    <property type="match status" value="1"/>
</dbReference>
<evidence type="ECO:0000256" key="8">
    <source>
        <dbReference type="ARBA" id="ARBA00023180"/>
    </source>
</evidence>
<proteinExistence type="inferred from homology"/>
<dbReference type="Pfam" id="PF00226">
    <property type="entry name" value="DnaJ"/>
    <property type="match status" value="1"/>
</dbReference>
<dbReference type="PANTHER" id="PTHR24241">
    <property type="entry name" value="NEUROPEPTIDE RECEPTOR-RELATED G-PROTEIN COUPLED RECEPTOR"/>
    <property type="match status" value="1"/>
</dbReference>
<dbReference type="InterPro" id="IPR000276">
    <property type="entry name" value="GPCR_Rhodpsn"/>
</dbReference>
<keyword evidence="7 10" id="KW-0675">Receptor</keyword>
<dbReference type="EMBL" id="JACTAM010000004">
    <property type="protein sequence ID" value="KAI2665387.1"/>
    <property type="molecule type" value="Genomic_DNA"/>
</dbReference>
<evidence type="ECO:0000256" key="3">
    <source>
        <dbReference type="ARBA" id="ARBA00022692"/>
    </source>
</evidence>
<feature type="compositionally biased region" description="Basic and acidic residues" evidence="11">
    <location>
        <begin position="367"/>
        <end position="376"/>
    </location>
</feature>
<comment type="subcellular location">
    <subcellularLocation>
        <location evidence="1 10">Cell membrane</location>
        <topology evidence="1 10">Multi-pass membrane protein</topology>
    </subcellularLocation>
</comment>
<dbReference type="SUPFAM" id="SSF81321">
    <property type="entry name" value="Family A G protein-coupled receptor-like"/>
    <property type="match status" value="1"/>
</dbReference>
<comment type="caution">
    <text evidence="14">The sequence shown here is derived from an EMBL/GenBank/DDBJ whole genome shotgun (WGS) entry which is preliminary data.</text>
</comment>
<evidence type="ECO:0000259" key="12">
    <source>
        <dbReference type="PROSITE" id="PS50076"/>
    </source>
</evidence>
<evidence type="ECO:0000313" key="14">
    <source>
        <dbReference type="EMBL" id="KAI2665387.1"/>
    </source>
</evidence>
<evidence type="ECO:0000313" key="15">
    <source>
        <dbReference type="Proteomes" id="UP000830375"/>
    </source>
</evidence>
<evidence type="ECO:0000256" key="6">
    <source>
        <dbReference type="ARBA" id="ARBA00023136"/>
    </source>
</evidence>
<dbReference type="PRINTS" id="PR00896">
    <property type="entry name" value="VASOPRESSINR"/>
</dbReference>
<comment type="similarity">
    <text evidence="10">Belongs to the G-protein coupled receptor 1 family. Vasopressin/oxytocin receptor subfamily.</text>
</comment>
<evidence type="ECO:0000256" key="11">
    <source>
        <dbReference type="SAM" id="MobiDB-lite"/>
    </source>
</evidence>
<feature type="transmembrane region" description="Helical" evidence="10">
    <location>
        <begin position="65"/>
        <end position="83"/>
    </location>
</feature>
<dbReference type="InterPro" id="IPR036869">
    <property type="entry name" value="J_dom_sf"/>
</dbReference>
<dbReference type="Proteomes" id="UP000830375">
    <property type="component" value="Unassembled WGS sequence"/>
</dbReference>
<reference evidence="14 15" key="1">
    <citation type="submission" date="2022-01" db="EMBL/GenBank/DDBJ databases">
        <title>A high-quality chromosome-level genome assembly of rohu carp, Labeo rohita.</title>
        <authorList>
            <person name="Arick M.A. II"/>
            <person name="Hsu C.-Y."/>
            <person name="Magbanua Z."/>
            <person name="Pechanova O."/>
            <person name="Grover C."/>
            <person name="Miller E."/>
            <person name="Thrash A."/>
            <person name="Ezzel L."/>
            <person name="Alam S."/>
            <person name="Benzie J."/>
            <person name="Hamilton M."/>
            <person name="Karsi A."/>
            <person name="Lawrence M.L."/>
            <person name="Peterson D.G."/>
        </authorList>
    </citation>
    <scope>NUCLEOTIDE SEQUENCE [LARGE SCALE GENOMIC DNA]</scope>
    <source>
        <strain evidence="15">BAU-BD-2019</strain>
        <tissue evidence="14">Blood</tissue>
    </source>
</reference>
<evidence type="ECO:0000256" key="9">
    <source>
        <dbReference type="ARBA" id="ARBA00023224"/>
    </source>
</evidence>
<dbReference type="InterPro" id="IPR001623">
    <property type="entry name" value="DnaJ_domain"/>
</dbReference>
<keyword evidence="3 10" id="KW-0812">Transmembrane</keyword>
<feature type="region of interest" description="Disordered" evidence="11">
    <location>
        <begin position="366"/>
        <end position="394"/>
    </location>
</feature>
<evidence type="ECO:0000256" key="7">
    <source>
        <dbReference type="ARBA" id="ARBA00023170"/>
    </source>
</evidence>
<evidence type="ECO:0000259" key="13">
    <source>
        <dbReference type="PROSITE" id="PS50262"/>
    </source>
</evidence>
<dbReference type="InterPro" id="IPR017452">
    <property type="entry name" value="GPCR_Rhodpsn_7TM"/>
</dbReference>
<name>A0ABQ8MRE3_LABRO</name>
<keyword evidence="2" id="KW-1003">Cell membrane</keyword>
<evidence type="ECO:0000256" key="2">
    <source>
        <dbReference type="ARBA" id="ARBA00022475"/>
    </source>
</evidence>
<organism evidence="14 15">
    <name type="scientific">Labeo rohita</name>
    <name type="common">Indian major carp</name>
    <name type="synonym">Cyprinus rohita</name>
    <dbReference type="NCBI Taxonomy" id="84645"/>
    <lineage>
        <taxon>Eukaryota</taxon>
        <taxon>Metazoa</taxon>
        <taxon>Chordata</taxon>
        <taxon>Craniata</taxon>
        <taxon>Vertebrata</taxon>
        <taxon>Euteleostomi</taxon>
        <taxon>Actinopterygii</taxon>
        <taxon>Neopterygii</taxon>
        <taxon>Teleostei</taxon>
        <taxon>Ostariophysi</taxon>
        <taxon>Cypriniformes</taxon>
        <taxon>Cyprinidae</taxon>
        <taxon>Labeoninae</taxon>
        <taxon>Labeonini</taxon>
        <taxon>Labeo</taxon>
    </lineage>
</organism>
<feature type="transmembrane region" description="Helical" evidence="10">
    <location>
        <begin position="145"/>
        <end position="166"/>
    </location>
</feature>
<dbReference type="PRINTS" id="PR00237">
    <property type="entry name" value="GPCRRHODOPSN"/>
</dbReference>
<dbReference type="InterPro" id="IPR018253">
    <property type="entry name" value="DnaJ_domain_CS"/>
</dbReference>
<dbReference type="SUPFAM" id="SSF46565">
    <property type="entry name" value="Chaperone J-domain"/>
    <property type="match status" value="1"/>
</dbReference>
<feature type="transmembrane region" description="Helical" evidence="10">
    <location>
        <begin position="103"/>
        <end position="124"/>
    </location>
</feature>
<dbReference type="PROSITE" id="PS00636">
    <property type="entry name" value="DNAJ_1"/>
    <property type="match status" value="1"/>
</dbReference>